<evidence type="ECO:0000256" key="4">
    <source>
        <dbReference type="PIRSR" id="PIRSR036979-1"/>
    </source>
</evidence>
<dbReference type="SUPFAM" id="SSF52768">
    <property type="entry name" value="Arginase/deacetylase"/>
    <property type="match status" value="1"/>
</dbReference>
<dbReference type="PRINTS" id="PR00116">
    <property type="entry name" value="ARGINASE"/>
</dbReference>
<dbReference type="Gene3D" id="3.40.800.10">
    <property type="entry name" value="Ureohydrolase domain"/>
    <property type="match status" value="1"/>
</dbReference>
<keyword evidence="7" id="KW-1185">Reference proteome</keyword>
<dbReference type="PANTHER" id="PTHR11358:SF26">
    <property type="entry name" value="GUANIDINO ACID HYDROLASE, MITOCHONDRIAL"/>
    <property type="match status" value="1"/>
</dbReference>
<dbReference type="Pfam" id="PF00491">
    <property type="entry name" value="Arginase"/>
    <property type="match status" value="1"/>
</dbReference>
<evidence type="ECO:0000256" key="2">
    <source>
        <dbReference type="ARBA" id="ARBA00022723"/>
    </source>
</evidence>
<dbReference type="AlphaFoldDB" id="A0A1M6HV52"/>
<dbReference type="InterPro" id="IPR020855">
    <property type="entry name" value="Ureohydrolase_Mn_BS"/>
</dbReference>
<feature type="binding site" evidence="4">
    <location>
        <position position="130"/>
    </location>
    <ligand>
        <name>Mn(2+)</name>
        <dbReference type="ChEBI" id="CHEBI:29035"/>
        <label>1</label>
    </ligand>
</feature>
<dbReference type="CDD" id="cd09990">
    <property type="entry name" value="Agmatinase-like"/>
    <property type="match status" value="1"/>
</dbReference>
<name>A0A1M6HV52_9FIRM</name>
<dbReference type="EMBL" id="FQZL01000014">
    <property type="protein sequence ID" value="SHJ26004.1"/>
    <property type="molecule type" value="Genomic_DNA"/>
</dbReference>
<keyword evidence="3 5" id="KW-0378">Hydrolase</keyword>
<comment type="similarity">
    <text evidence="1">Belongs to the arginase family. Agmatinase subfamily.</text>
</comment>
<feature type="binding site" evidence="4">
    <location>
        <position position="128"/>
    </location>
    <ligand>
        <name>Mn(2+)</name>
        <dbReference type="ChEBI" id="CHEBI:29035"/>
        <label>1</label>
    </ligand>
</feature>
<keyword evidence="2 4" id="KW-0479">Metal-binding</keyword>
<sequence length="293" mass="33388">MKYDHFGVLGFPWDGGASLGRPGARYAPKKVREIFGWFKNREEDRMVYLVDERRTVPFHTDKIVDYGDVDIIVPSTSETFENAERQAREIIDKGGFPMVIGGDHSISFPIIKALHDSCQGQVGIIQFDAHLDLVDESKLQGKYSQSSQMRRALELDRVNPDNIVQIGVRGANYPWYDDYLKSTGIHQYTSYEIHEGKPRDIAKEVVDLYRKNGVEKIYLTFDIDVLDPAFAPATGADEPFGLNPHQCKVMLQEFYPIVDAFDIAEVNPLYEVNDQTMALSARLMFDCFVSKFK</sequence>
<feature type="binding site" evidence="4">
    <location>
        <position position="104"/>
    </location>
    <ligand>
        <name>Mn(2+)</name>
        <dbReference type="ChEBI" id="CHEBI:29035"/>
        <label>1</label>
    </ligand>
</feature>
<dbReference type="PROSITE" id="PS01053">
    <property type="entry name" value="ARGINASE_1"/>
    <property type="match status" value="1"/>
</dbReference>
<evidence type="ECO:0000256" key="3">
    <source>
        <dbReference type="ARBA" id="ARBA00022801"/>
    </source>
</evidence>
<evidence type="ECO:0000256" key="1">
    <source>
        <dbReference type="ARBA" id="ARBA00009227"/>
    </source>
</evidence>
<dbReference type="InterPro" id="IPR023696">
    <property type="entry name" value="Ureohydrolase_dom_sf"/>
</dbReference>
<dbReference type="PROSITE" id="PS51409">
    <property type="entry name" value="ARGINASE_2"/>
    <property type="match status" value="1"/>
</dbReference>
<dbReference type="GO" id="GO:0008783">
    <property type="term" value="F:agmatinase activity"/>
    <property type="evidence" value="ECO:0007669"/>
    <property type="project" value="TreeGrafter"/>
</dbReference>
<dbReference type="PANTHER" id="PTHR11358">
    <property type="entry name" value="ARGINASE/AGMATINASE"/>
    <property type="match status" value="1"/>
</dbReference>
<feature type="binding site" evidence="4">
    <location>
        <position position="132"/>
    </location>
    <ligand>
        <name>Mn(2+)</name>
        <dbReference type="ChEBI" id="CHEBI:29035"/>
        <label>1</label>
    </ligand>
</feature>
<protein>
    <submittedName>
        <fullName evidence="6">Formiminoglutamase</fullName>
    </submittedName>
</protein>
<gene>
    <name evidence="6" type="ORF">SAMN02745751_02122</name>
</gene>
<organism evidence="6 7">
    <name type="scientific">Dethiosulfatibacter aminovorans DSM 17477</name>
    <dbReference type="NCBI Taxonomy" id="1121476"/>
    <lineage>
        <taxon>Bacteria</taxon>
        <taxon>Bacillati</taxon>
        <taxon>Bacillota</taxon>
        <taxon>Tissierellia</taxon>
        <taxon>Dethiosulfatibacter</taxon>
    </lineage>
</organism>
<dbReference type="InterPro" id="IPR006035">
    <property type="entry name" value="Ureohydrolase"/>
</dbReference>
<evidence type="ECO:0000256" key="5">
    <source>
        <dbReference type="RuleBase" id="RU003684"/>
    </source>
</evidence>
<dbReference type="PIRSF" id="PIRSF036979">
    <property type="entry name" value="Arginase"/>
    <property type="match status" value="1"/>
</dbReference>
<evidence type="ECO:0000313" key="7">
    <source>
        <dbReference type="Proteomes" id="UP000184052"/>
    </source>
</evidence>
<comment type="cofactor">
    <cofactor evidence="4">
        <name>Mn(2+)</name>
        <dbReference type="ChEBI" id="CHEBI:29035"/>
    </cofactor>
    <text evidence="4">Binds 2 manganese ions per subunit.</text>
</comment>
<dbReference type="RefSeq" id="WP_073049554.1">
    <property type="nucleotide sequence ID" value="NZ_FQZL01000014.1"/>
</dbReference>
<dbReference type="STRING" id="1121476.SAMN02745751_02122"/>
<dbReference type="GO" id="GO:0046872">
    <property type="term" value="F:metal ion binding"/>
    <property type="evidence" value="ECO:0007669"/>
    <property type="project" value="UniProtKB-KW"/>
</dbReference>
<keyword evidence="4" id="KW-0464">Manganese</keyword>
<dbReference type="Proteomes" id="UP000184052">
    <property type="component" value="Unassembled WGS sequence"/>
</dbReference>
<reference evidence="6 7" key="1">
    <citation type="submission" date="2016-11" db="EMBL/GenBank/DDBJ databases">
        <authorList>
            <person name="Jaros S."/>
            <person name="Januszkiewicz K."/>
            <person name="Wedrychowicz H."/>
        </authorList>
    </citation>
    <scope>NUCLEOTIDE SEQUENCE [LARGE SCALE GENOMIC DNA]</scope>
    <source>
        <strain evidence="6 7">DSM 17477</strain>
    </source>
</reference>
<feature type="binding site" evidence="4">
    <location>
        <position position="224"/>
    </location>
    <ligand>
        <name>Mn(2+)</name>
        <dbReference type="ChEBI" id="CHEBI:29035"/>
        <label>1</label>
    </ligand>
</feature>
<evidence type="ECO:0000313" key="6">
    <source>
        <dbReference type="EMBL" id="SHJ26004.1"/>
    </source>
</evidence>
<dbReference type="GO" id="GO:0033389">
    <property type="term" value="P:putrescine biosynthetic process from arginine, via agmatine"/>
    <property type="evidence" value="ECO:0007669"/>
    <property type="project" value="TreeGrafter"/>
</dbReference>
<dbReference type="OrthoDB" id="9788689at2"/>
<accession>A0A1M6HV52</accession>
<proteinExistence type="inferred from homology"/>
<feature type="binding site" evidence="4">
    <location>
        <position position="222"/>
    </location>
    <ligand>
        <name>Mn(2+)</name>
        <dbReference type="ChEBI" id="CHEBI:29035"/>
        <label>1</label>
    </ligand>
</feature>